<evidence type="ECO:0000313" key="3">
    <source>
        <dbReference type="EMBL" id="JAG61116.1"/>
    </source>
</evidence>
<dbReference type="AlphaFoldDB" id="A0A0K8T6U0"/>
<protein>
    <recommendedName>
        <fullName evidence="2">BTB domain-containing protein</fullName>
    </recommendedName>
</protein>
<feature type="signal peptide" evidence="1">
    <location>
        <begin position="1"/>
        <end position="21"/>
    </location>
</feature>
<organism evidence="3">
    <name type="scientific">Lygus hesperus</name>
    <name type="common">Western plant bug</name>
    <dbReference type="NCBI Taxonomy" id="30085"/>
    <lineage>
        <taxon>Eukaryota</taxon>
        <taxon>Metazoa</taxon>
        <taxon>Ecdysozoa</taxon>
        <taxon>Arthropoda</taxon>
        <taxon>Hexapoda</taxon>
        <taxon>Insecta</taxon>
        <taxon>Pterygota</taxon>
        <taxon>Neoptera</taxon>
        <taxon>Paraneoptera</taxon>
        <taxon>Hemiptera</taxon>
        <taxon>Heteroptera</taxon>
        <taxon>Panheteroptera</taxon>
        <taxon>Cimicomorpha</taxon>
        <taxon>Miridae</taxon>
        <taxon>Mirini</taxon>
        <taxon>Lygus</taxon>
    </lineage>
</organism>
<dbReference type="EMBL" id="GBRD01004705">
    <property type="protein sequence ID" value="JAG61116.1"/>
    <property type="molecule type" value="Transcribed_RNA"/>
</dbReference>
<sequence>LALHCLVRVFVVLSSIFGAHAHIHLSRMLCEVDCFGVMFSRMHGFMKKGAFTDVTFVVHGGSKIRAHKSVLAACSTVFEVMFQSSLIEGRRNEIEINDVNQEVLSAFLDYVYLRDAKIVKKHVNQLLMMADKYNVESLALLCDGFIEASLTSENAVDSLLLADLYRRDDLKTKIGRFIKNNLETISTHTGWAKLGDNFEVINGLIHSFIQTEDLKVCSKLSNSVTWTLRNVNDWYKKSEIMPWEALTFVDVDPKIVFNVTLTCFDYQIAVHIKVENKLSEEFSSVFVIRRRSITGVDAQTNIRLSWAPKTSEAQIYVPWDYKKEQRYCLEYPLFITVVVQKSDLSDQYQLVEHFSERNSRFADAEILTGNGPKFRVHKLVLSNNSEFFSERLKEDQNQYTILGMDGKTMNRLLDYMYSLTNPSPGIVDLSLLKGAKQFQLDQLVEYCVSVLQNNIRHDNVVEICTTGEELGLEGLVSKALDFMGKNPYRTMISVKWSTLKHHPRLTKDLLFKLKNSSQS</sequence>
<keyword evidence="1" id="KW-0732">Signal</keyword>
<dbReference type="PROSITE" id="PS50097">
    <property type="entry name" value="BTB"/>
    <property type="match status" value="2"/>
</dbReference>
<dbReference type="InterPro" id="IPR000210">
    <property type="entry name" value="BTB/POZ_dom"/>
</dbReference>
<dbReference type="SUPFAM" id="SSF54695">
    <property type="entry name" value="POZ domain"/>
    <property type="match status" value="2"/>
</dbReference>
<accession>A0A0K8T6U0</accession>
<feature type="chain" id="PRO_5005519830" description="BTB domain-containing protein" evidence="1">
    <location>
        <begin position="22"/>
        <end position="519"/>
    </location>
</feature>
<feature type="domain" description="BTB" evidence="2">
    <location>
        <begin position="52"/>
        <end position="120"/>
    </location>
</feature>
<feature type="domain" description="BTB" evidence="2">
    <location>
        <begin position="362"/>
        <end position="418"/>
    </location>
</feature>
<dbReference type="SMART" id="SM00225">
    <property type="entry name" value="BTB"/>
    <property type="match status" value="2"/>
</dbReference>
<feature type="non-terminal residue" evidence="3">
    <location>
        <position position="1"/>
    </location>
</feature>
<reference evidence="3" key="1">
    <citation type="submission" date="2014-09" db="EMBL/GenBank/DDBJ databases">
        <authorList>
            <person name="Magalhaes I.L.F."/>
            <person name="Oliveira U."/>
            <person name="Santos F.R."/>
            <person name="Vidigal T.H.D.A."/>
            <person name="Brescovit A.D."/>
            <person name="Santos A.J."/>
        </authorList>
    </citation>
    <scope>NUCLEOTIDE SEQUENCE</scope>
</reference>
<dbReference type="CDD" id="cd18186">
    <property type="entry name" value="BTB_POZ_ZBTB_KLHL-like"/>
    <property type="match status" value="1"/>
</dbReference>
<proteinExistence type="predicted"/>
<name>A0A0K8T6U0_LYGHE</name>
<dbReference type="Gene3D" id="3.30.710.10">
    <property type="entry name" value="Potassium Channel Kv1.1, Chain A"/>
    <property type="match status" value="2"/>
</dbReference>
<dbReference type="Gene3D" id="1.25.40.420">
    <property type="match status" value="1"/>
</dbReference>
<dbReference type="InterPro" id="IPR011333">
    <property type="entry name" value="SKP1/BTB/POZ_sf"/>
</dbReference>
<dbReference type="PANTHER" id="PTHR24413">
    <property type="entry name" value="SPECKLE-TYPE POZ PROTEIN"/>
    <property type="match status" value="1"/>
</dbReference>
<evidence type="ECO:0000259" key="2">
    <source>
        <dbReference type="PROSITE" id="PS50097"/>
    </source>
</evidence>
<evidence type="ECO:0000256" key="1">
    <source>
        <dbReference type="SAM" id="SignalP"/>
    </source>
</evidence>
<dbReference type="Pfam" id="PF00651">
    <property type="entry name" value="BTB"/>
    <property type="match status" value="2"/>
</dbReference>